<dbReference type="GO" id="GO:0032259">
    <property type="term" value="P:methylation"/>
    <property type="evidence" value="ECO:0007669"/>
    <property type="project" value="UniProtKB-KW"/>
</dbReference>
<dbReference type="SUPFAM" id="SSF53335">
    <property type="entry name" value="S-adenosyl-L-methionine-dependent methyltransferases"/>
    <property type="match status" value="1"/>
</dbReference>
<dbReference type="PANTHER" id="PTHR44307">
    <property type="entry name" value="PHOSPHOETHANOLAMINE METHYLTRANSFERASE"/>
    <property type="match status" value="1"/>
</dbReference>
<accession>A0A154W956</accession>
<dbReference type="Gene3D" id="3.40.50.150">
    <property type="entry name" value="Vaccinia Virus protein VP39"/>
    <property type="match status" value="1"/>
</dbReference>
<evidence type="ECO:0000259" key="6">
    <source>
        <dbReference type="Pfam" id="PF08242"/>
    </source>
</evidence>
<name>A0A154W956_9PROT</name>
<dbReference type="OrthoDB" id="9765084at2"/>
<keyword evidence="8" id="KW-1185">Reference proteome</keyword>
<evidence type="ECO:0000313" key="7">
    <source>
        <dbReference type="EMBL" id="KZD10015.1"/>
    </source>
</evidence>
<dbReference type="GO" id="GO:0008168">
    <property type="term" value="F:methyltransferase activity"/>
    <property type="evidence" value="ECO:0007669"/>
    <property type="project" value="UniProtKB-KW"/>
</dbReference>
<dbReference type="Pfam" id="PF08242">
    <property type="entry name" value="Methyltransf_12"/>
    <property type="match status" value="1"/>
</dbReference>
<evidence type="ECO:0000256" key="5">
    <source>
        <dbReference type="SAM" id="MobiDB-lite"/>
    </source>
</evidence>
<gene>
    <name evidence="7" type="ORF">AUP43_06475</name>
</gene>
<dbReference type="Proteomes" id="UP000076400">
    <property type="component" value="Unassembled WGS sequence"/>
</dbReference>
<dbReference type="STRING" id="580166.AUP43_06475"/>
<evidence type="ECO:0000313" key="8">
    <source>
        <dbReference type="Proteomes" id="UP000076400"/>
    </source>
</evidence>
<dbReference type="InterPro" id="IPR013217">
    <property type="entry name" value="Methyltransf_12"/>
</dbReference>
<evidence type="ECO:0000256" key="1">
    <source>
        <dbReference type="ARBA" id="ARBA00005189"/>
    </source>
</evidence>
<feature type="domain" description="Methyltransferase type 12" evidence="6">
    <location>
        <begin position="90"/>
        <end position="185"/>
    </location>
</feature>
<dbReference type="PANTHER" id="PTHR44307:SF2">
    <property type="entry name" value="PHOSPHOETHANOLAMINE METHYLTRANSFERASE ISOFORM X1"/>
    <property type="match status" value="1"/>
</dbReference>
<comment type="pathway">
    <text evidence="1">Lipid metabolism.</text>
</comment>
<sequence length="301" mass="33284">MSFKENFIAWWHGTPLPRDRNDGPTDDAAADSDSAASGPQAAAPSDQLEASRIELLQKLWGDGLVFPGGDEHLMKLVAPFGLNPAFSVAEFGAGLGGGGQRVADEYGAWVNGYEFDPELASHAEERTERLGLQRKAPVNYVDPDSLSIRENAFHCAYSIGCFFTLANKSHVLRMIEKGLHPGGQFAFTDYVVAEEGRDDPALALWREAELPTPHPWSPKRYDAELTNMNLDVRIAEDASEAHQRAILAGWAALVEELRPGGVSRRTTLLMIEETEKWVRRVAALRAGGLRYYRFYVTKPTQ</sequence>
<evidence type="ECO:0000256" key="4">
    <source>
        <dbReference type="ARBA" id="ARBA00025707"/>
    </source>
</evidence>
<comment type="pathway">
    <text evidence="4">Phospholipid metabolism.</text>
</comment>
<proteinExistence type="predicted"/>
<organism evidence="7 8">
    <name type="scientific">Oceanibaculum pacificum</name>
    <dbReference type="NCBI Taxonomy" id="580166"/>
    <lineage>
        <taxon>Bacteria</taxon>
        <taxon>Pseudomonadati</taxon>
        <taxon>Pseudomonadota</taxon>
        <taxon>Alphaproteobacteria</taxon>
        <taxon>Rhodospirillales</taxon>
        <taxon>Oceanibaculaceae</taxon>
        <taxon>Oceanibaculum</taxon>
    </lineage>
</organism>
<feature type="compositionally biased region" description="Low complexity" evidence="5">
    <location>
        <begin position="31"/>
        <end position="47"/>
    </location>
</feature>
<comment type="caution">
    <text evidence="7">The sequence shown here is derived from an EMBL/GenBank/DDBJ whole genome shotgun (WGS) entry which is preliminary data.</text>
</comment>
<dbReference type="EMBL" id="LPXN01000093">
    <property type="protein sequence ID" value="KZD10015.1"/>
    <property type="molecule type" value="Genomic_DNA"/>
</dbReference>
<evidence type="ECO:0000256" key="2">
    <source>
        <dbReference type="ARBA" id="ARBA00022603"/>
    </source>
</evidence>
<feature type="region of interest" description="Disordered" evidence="5">
    <location>
        <begin position="14"/>
        <end position="47"/>
    </location>
</feature>
<protein>
    <recommendedName>
        <fullName evidence="6">Methyltransferase type 12 domain-containing protein</fullName>
    </recommendedName>
</protein>
<dbReference type="RefSeq" id="WP_067554050.1">
    <property type="nucleotide sequence ID" value="NZ_LPXN01000093.1"/>
</dbReference>
<keyword evidence="2" id="KW-0489">Methyltransferase</keyword>
<keyword evidence="3" id="KW-0808">Transferase</keyword>
<evidence type="ECO:0000256" key="3">
    <source>
        <dbReference type="ARBA" id="ARBA00022679"/>
    </source>
</evidence>
<reference evidence="7 8" key="1">
    <citation type="submission" date="2015-12" db="EMBL/GenBank/DDBJ databases">
        <title>Genome sequence of Oceanibaculum pacificum MCCC 1A02656.</title>
        <authorList>
            <person name="Lu L."/>
            <person name="Lai Q."/>
            <person name="Shao Z."/>
            <person name="Qian P."/>
        </authorList>
    </citation>
    <scope>NUCLEOTIDE SEQUENCE [LARGE SCALE GENOMIC DNA]</scope>
    <source>
        <strain evidence="7 8">MCCC 1A02656</strain>
    </source>
</reference>
<dbReference type="AlphaFoldDB" id="A0A154W956"/>
<dbReference type="InterPro" id="IPR029063">
    <property type="entry name" value="SAM-dependent_MTases_sf"/>
</dbReference>